<evidence type="ECO:0000256" key="2">
    <source>
        <dbReference type="ARBA" id="ARBA00022491"/>
    </source>
</evidence>
<dbReference type="STRING" id="70415.A0A5S6QB12"/>
<feature type="compositionally biased region" description="Polar residues" evidence="5">
    <location>
        <begin position="466"/>
        <end position="481"/>
    </location>
</feature>
<protein>
    <submittedName>
        <fullName evidence="8">HDAC_interact domain-containing protein</fullName>
    </submittedName>
</protein>
<dbReference type="GO" id="GO:0003714">
    <property type="term" value="F:transcription corepressor activity"/>
    <property type="evidence" value="ECO:0007669"/>
    <property type="project" value="InterPro"/>
</dbReference>
<feature type="region of interest" description="Disordered" evidence="5">
    <location>
        <begin position="882"/>
        <end position="918"/>
    </location>
</feature>
<feature type="region of interest" description="Disordered" evidence="5">
    <location>
        <begin position="14"/>
        <end position="45"/>
    </location>
</feature>
<feature type="domain" description="Histone deacetylase interacting" evidence="6">
    <location>
        <begin position="593"/>
        <end position="694"/>
    </location>
</feature>
<dbReference type="SMART" id="SM00761">
    <property type="entry name" value="HDAC_interact"/>
    <property type="match status" value="1"/>
</dbReference>
<dbReference type="InterPro" id="IPR036600">
    <property type="entry name" value="PAH_sf"/>
</dbReference>
<dbReference type="PROSITE" id="PS51477">
    <property type="entry name" value="PAH"/>
    <property type="match status" value="2"/>
</dbReference>
<dbReference type="PANTHER" id="PTHR12346">
    <property type="entry name" value="SIN3B-RELATED"/>
    <property type="match status" value="1"/>
</dbReference>
<dbReference type="Pfam" id="PF02671">
    <property type="entry name" value="PAH"/>
    <property type="match status" value="2"/>
</dbReference>
<feature type="region of interest" description="Disordered" evidence="5">
    <location>
        <begin position="331"/>
        <end position="356"/>
    </location>
</feature>
<reference evidence="8" key="1">
    <citation type="submission" date="2019-12" db="UniProtKB">
        <authorList>
            <consortium name="WormBaseParasite"/>
        </authorList>
    </citation>
    <scope>IDENTIFICATION</scope>
</reference>
<evidence type="ECO:0000256" key="5">
    <source>
        <dbReference type="SAM" id="MobiDB-lite"/>
    </source>
</evidence>
<name>A0A5S6QB12_TRIMR</name>
<keyword evidence="7" id="KW-1185">Reference proteome</keyword>
<dbReference type="Gene3D" id="1.20.1160.11">
    <property type="entry name" value="Paired amphipathic helix"/>
    <property type="match status" value="3"/>
</dbReference>
<feature type="compositionally biased region" description="Low complexity" evidence="5">
    <location>
        <begin position="17"/>
        <end position="32"/>
    </location>
</feature>
<dbReference type="PANTHER" id="PTHR12346:SF0">
    <property type="entry name" value="SIN3A, ISOFORM G"/>
    <property type="match status" value="1"/>
</dbReference>
<dbReference type="InterPro" id="IPR003822">
    <property type="entry name" value="PAH"/>
</dbReference>
<dbReference type="Proteomes" id="UP000046395">
    <property type="component" value="Unassembled WGS sequence"/>
</dbReference>
<organism evidence="7 8">
    <name type="scientific">Trichuris muris</name>
    <name type="common">Mouse whipworm</name>
    <dbReference type="NCBI Taxonomy" id="70415"/>
    <lineage>
        <taxon>Eukaryota</taxon>
        <taxon>Metazoa</taxon>
        <taxon>Ecdysozoa</taxon>
        <taxon>Nematoda</taxon>
        <taxon>Enoplea</taxon>
        <taxon>Dorylaimia</taxon>
        <taxon>Trichinellida</taxon>
        <taxon>Trichuridae</taxon>
        <taxon>Trichuris</taxon>
    </lineage>
</organism>
<feature type="compositionally biased region" description="Basic residues" evidence="5">
    <location>
        <begin position="905"/>
        <end position="918"/>
    </location>
</feature>
<dbReference type="InterPro" id="IPR031693">
    <property type="entry name" value="Sin3_C"/>
</dbReference>
<feature type="compositionally biased region" description="Low complexity" evidence="5">
    <location>
        <begin position="340"/>
        <end position="356"/>
    </location>
</feature>
<sequence>MMCVSVEMEKSSVHANSGSSGSFKSKRSASGATCSAQSRTPVDRPTAVAAGGVSVLVGSSTLRSPFPPQFQAHSVSSSMAPIHMIGASSHYIPQVAVTHIRDTVAPAVVGPGRVSCSSLSPNRFGYFPQVASSITPTLIPRGPQLTPSAFIAGSHSAPPVACPLPTPDAMGYLEQVKTQFASKPQVYNEFLEAMKGFKDQTLDLLGVIKRIGALFVEFPHLISGFNTFLPHGYRLDVSNDRAERIIVYSPTAKLHSFSEDELLQERQSFTLRHLEPSGVYRPPENCQTREDTCAAPESSSAIAYVNKIKIRFQSQPAVYQQFLEILQSYQKEQQEKPTNSSGDGSSNNRPSSSSSASASVADARVFSQLAKLFANDKDLLDEFTSTSSGETAESVVPSAATITDDGSCQEVAVSSESSAADSNQICLRSRGRRKRTAAVAAESASVCVATRKRARPASSAAHTLPSERNMTTRTKNSQQRNCQERDHAKESCREISFEKYMFIEKLRYALNSDELYTGLLCVLKLFNLCYLQPNDVQEIVHCFVGNQTDLTEWFSKEISQRSTTNAEVSLGQSGGQKQERTFSDGCPNVDFRTCKQFGVSYRLIPTIYQNPKCSGRTPLGAEVLNFKYLSFPTWQSEENPTVAMKRSPYEEALFTTEDERFEADIVIAVNRCLMDAFSDAMEKMRMLSKTELRKFRLDETLNTRSLTIAQRALRLVFHRSWQDFYTCALEIPRKAIELILKILTLKNNEWHNNLPSMNRAWHELNEKSYWKALDYQYATFKQQDLKSIRTRALLNHIEALFEERRSKAKKENRKIPSGPHIVTKYPASEVAFYDVGDLVVHYVKRQTNINPACKCRITRIVKVLLPALFYLQPEKLSDTEVELESRSTKTKSSGSKSGPTLRGGGRGRCRGGWRRRGGRIPCSGKGRGAKVDDEGKTESVEDLNIVADLKLLRAMPEYSVMFMPSPWFVFLRLHCILSERLTQFYDICCELVAKRGQADSQYLYQTKVLRNRFADKKNVEPKHLYSQLVNLTKHWLDGSIDCNTYEDAVRDVFTLHAYRAFTIMKIIQIMSRQLQLMVTDITAVKAFKLYESWNSKICWTPDVSKRQQLDNAYQAEAMSLMAQQNCFKIVFGPNGSGTVSYEMLNTFFPDDNSDQGGVSDQRTDACQSKINKCQFLQRNVQQASKYIAKELANREARGRAGRNGANVGASRTPLEIARSAGQFLYWQRSGTSEAVRNGHSFSIRVYKKFWNVEETDREVRSPRGENFCAFHEQWLLENVSKEKCREINEMLMGSRKDKKMMATWMRRSEEPCSRRPPYYAINRYTKYHHGNDNSSHSRCSKS</sequence>
<feature type="region of interest" description="Disordered" evidence="5">
    <location>
        <begin position="457"/>
        <end position="487"/>
    </location>
</feature>
<proteinExistence type="predicted"/>
<evidence type="ECO:0000259" key="6">
    <source>
        <dbReference type="SMART" id="SM00761"/>
    </source>
</evidence>
<evidence type="ECO:0000256" key="3">
    <source>
        <dbReference type="ARBA" id="ARBA00023242"/>
    </source>
</evidence>
<evidence type="ECO:0000313" key="8">
    <source>
        <dbReference type="WBParaSite" id="TMUE_1000004285.1"/>
    </source>
</evidence>
<dbReference type="Pfam" id="PF16879">
    <property type="entry name" value="Sin3a_C"/>
    <property type="match status" value="1"/>
</dbReference>
<dbReference type="FunFam" id="1.20.1160.11:FF:000001">
    <property type="entry name" value="Paired amphipathic helix protein Sin3"/>
    <property type="match status" value="1"/>
</dbReference>
<dbReference type="SUPFAM" id="SSF47762">
    <property type="entry name" value="PAH2 domain"/>
    <property type="match status" value="2"/>
</dbReference>
<dbReference type="Pfam" id="PF08295">
    <property type="entry name" value="Sin3_corepress"/>
    <property type="match status" value="1"/>
</dbReference>
<keyword evidence="3 4" id="KW-0539">Nucleus</keyword>
<keyword evidence="2" id="KW-0678">Repressor</keyword>
<dbReference type="GO" id="GO:0070822">
    <property type="term" value="C:Sin3-type complex"/>
    <property type="evidence" value="ECO:0007669"/>
    <property type="project" value="TreeGrafter"/>
</dbReference>
<dbReference type="GO" id="GO:0000122">
    <property type="term" value="P:negative regulation of transcription by RNA polymerase II"/>
    <property type="evidence" value="ECO:0007669"/>
    <property type="project" value="TreeGrafter"/>
</dbReference>
<dbReference type="InterPro" id="IPR013194">
    <property type="entry name" value="HDAC_interact_dom"/>
</dbReference>
<accession>A0A5S6QB12</accession>
<comment type="subcellular location">
    <subcellularLocation>
        <location evidence="1 4">Nucleus</location>
    </subcellularLocation>
</comment>
<dbReference type="InterPro" id="IPR039774">
    <property type="entry name" value="Sin3-like"/>
</dbReference>
<evidence type="ECO:0000256" key="4">
    <source>
        <dbReference type="PROSITE-ProRule" id="PRU00810"/>
    </source>
</evidence>
<dbReference type="WBParaSite" id="TMUE_1000004285.1">
    <property type="protein sequence ID" value="TMUE_1000004285.1"/>
    <property type="gene ID" value="WBGene00294371"/>
</dbReference>
<evidence type="ECO:0000256" key="1">
    <source>
        <dbReference type="ARBA" id="ARBA00004123"/>
    </source>
</evidence>
<evidence type="ECO:0000313" key="7">
    <source>
        <dbReference type="Proteomes" id="UP000046395"/>
    </source>
</evidence>